<name>A0A1H3UF95_9BACT</name>
<accession>A0A1H3UF95</accession>
<keyword evidence="2" id="KW-1185">Reference proteome</keyword>
<reference evidence="1 2" key="1">
    <citation type="submission" date="2016-10" db="EMBL/GenBank/DDBJ databases">
        <authorList>
            <person name="Varghese N."/>
            <person name="Submissions S."/>
        </authorList>
    </citation>
    <scope>NUCLEOTIDE SEQUENCE [LARGE SCALE GENOMIC DNA]</scope>
    <source>
        <strain evidence="1 2">DSM 17997</strain>
    </source>
</reference>
<dbReference type="Proteomes" id="UP000199663">
    <property type="component" value="Unassembled WGS sequence"/>
</dbReference>
<organism evidence="1 2">
    <name type="scientific">Rhodonellum ikkaensis</name>
    <dbReference type="NCBI Taxonomy" id="336829"/>
    <lineage>
        <taxon>Bacteria</taxon>
        <taxon>Pseudomonadati</taxon>
        <taxon>Bacteroidota</taxon>
        <taxon>Cytophagia</taxon>
        <taxon>Cytophagales</taxon>
        <taxon>Cytophagaceae</taxon>
        <taxon>Rhodonellum</taxon>
    </lineage>
</organism>
<evidence type="ECO:0000313" key="1">
    <source>
        <dbReference type="EMBL" id="SDZ60339.1"/>
    </source>
</evidence>
<sequence>AAGGTRGNWNVVVVSFWLREKIESRRFIAKAGSYYLW</sequence>
<gene>
    <name evidence="1" type="ORF">SAMN05444412_1611</name>
</gene>
<dbReference type="EMBL" id="FNQC01000061">
    <property type="protein sequence ID" value="SDZ60339.1"/>
    <property type="molecule type" value="Genomic_DNA"/>
</dbReference>
<proteinExistence type="predicted"/>
<comment type="caution">
    <text evidence="1">The sequence shown here is derived from an EMBL/GenBank/DDBJ whole genome shotgun (WGS) entry which is preliminary data.</text>
</comment>
<evidence type="ECO:0000313" key="2">
    <source>
        <dbReference type="Proteomes" id="UP000199663"/>
    </source>
</evidence>
<protein>
    <submittedName>
        <fullName evidence="1">Uncharacterized protein</fullName>
    </submittedName>
</protein>
<feature type="non-terminal residue" evidence="1">
    <location>
        <position position="1"/>
    </location>
</feature>